<dbReference type="EMBL" id="GDQN01006777">
    <property type="protein sequence ID" value="JAT84277.1"/>
    <property type="molecule type" value="Transcribed_RNA"/>
</dbReference>
<evidence type="ECO:0000259" key="2">
    <source>
        <dbReference type="Pfam" id="PF19423"/>
    </source>
</evidence>
<feature type="domain" description="E3 ubiquitin-protein ligase UBR4 N-terminal" evidence="2">
    <location>
        <begin position="63"/>
        <end position="421"/>
    </location>
</feature>
<reference evidence="3" key="1">
    <citation type="submission" date="2015-09" db="EMBL/GenBank/DDBJ databases">
        <title>De novo assembly of Pectinophora gossypiella (Pink Bollworm) gut transcriptome.</title>
        <authorList>
            <person name="Tassone E.E."/>
        </authorList>
    </citation>
    <scope>NUCLEOTIDE SEQUENCE</scope>
</reference>
<name>A0A1E1WBG5_PECGO</name>
<dbReference type="AlphaFoldDB" id="A0A1E1WBG5"/>
<dbReference type="InterPro" id="IPR045841">
    <property type="entry name" value="E3_UBR4_N"/>
</dbReference>
<gene>
    <name evidence="3" type="ORF">g.16614</name>
</gene>
<sequence>DIMLKKIIFPKMAASGGNIEWSTTIKPILTALYGPFFDKNDAVEIIQAIIKSETEFQNHEDIYDLFYTCFACLSAHFISINASSLPADQLSTARDAFRIILRQILKKLSEAGVSCDDVTTTVAPNVSVKQLLLPVVGLCGIDGGGYPQSDLVILTSLLKNAKLPAHVTVPEPQTPKSVIPSPITSLASQTTPPEKQPPSTAQRRSDALLEQLTAPLRNPVTSVPSAQGPPAAVVSPGSKDSLESAKETSSTQQAAVDMKKWVASTCASLLMELRAGSVVLKVCSSLPCLQRYLNRWQAAKDSCVAPQFNSDASLLHFLVNEVHVCRLALSLPCLEPFTPERIGTLSDVSTAWLLCATAQASLHPKDEESEQQTATLVESALSLYNTVGETFKQSTRAGGYVYQNHLMIGAWVLLCGLHHALGGAP</sequence>
<protein>
    <recommendedName>
        <fullName evidence="2">E3 ubiquitin-protein ligase UBR4 N-terminal domain-containing protein</fullName>
    </recommendedName>
</protein>
<dbReference type="OrthoDB" id="30336at2759"/>
<evidence type="ECO:0000313" key="3">
    <source>
        <dbReference type="EMBL" id="JAT84277.1"/>
    </source>
</evidence>
<feature type="compositionally biased region" description="Polar residues" evidence="1">
    <location>
        <begin position="182"/>
        <end position="202"/>
    </location>
</feature>
<feature type="non-terminal residue" evidence="3">
    <location>
        <position position="1"/>
    </location>
</feature>
<feature type="region of interest" description="Disordered" evidence="1">
    <location>
        <begin position="218"/>
        <end position="254"/>
    </location>
</feature>
<evidence type="ECO:0000256" key="1">
    <source>
        <dbReference type="SAM" id="MobiDB-lite"/>
    </source>
</evidence>
<feature type="region of interest" description="Disordered" evidence="1">
    <location>
        <begin position="168"/>
        <end position="204"/>
    </location>
</feature>
<proteinExistence type="predicted"/>
<dbReference type="Pfam" id="PF19423">
    <property type="entry name" value="E3_UBR4_N"/>
    <property type="match status" value="1"/>
</dbReference>
<accession>A0A1E1WBG5</accession>
<feature type="non-terminal residue" evidence="3">
    <location>
        <position position="425"/>
    </location>
</feature>
<organism evidence="3">
    <name type="scientific">Pectinophora gossypiella</name>
    <name type="common">Cotton pink bollworm</name>
    <name type="synonym">Depressaria gossypiella</name>
    <dbReference type="NCBI Taxonomy" id="13191"/>
    <lineage>
        <taxon>Eukaryota</taxon>
        <taxon>Metazoa</taxon>
        <taxon>Ecdysozoa</taxon>
        <taxon>Arthropoda</taxon>
        <taxon>Hexapoda</taxon>
        <taxon>Insecta</taxon>
        <taxon>Pterygota</taxon>
        <taxon>Neoptera</taxon>
        <taxon>Endopterygota</taxon>
        <taxon>Lepidoptera</taxon>
        <taxon>Glossata</taxon>
        <taxon>Ditrysia</taxon>
        <taxon>Gelechioidea</taxon>
        <taxon>Gelechiidae</taxon>
        <taxon>Apatetrinae</taxon>
        <taxon>Pectinophora</taxon>
    </lineage>
</organism>